<dbReference type="EMBL" id="PQFF01000215">
    <property type="protein sequence ID" value="RHZ73265.1"/>
    <property type="molecule type" value="Genomic_DNA"/>
</dbReference>
<accession>A0A397IC71</accession>
<feature type="domain" description="RING-type" evidence="1">
    <location>
        <begin position="627"/>
        <end position="659"/>
    </location>
</feature>
<dbReference type="SMART" id="SM00184">
    <property type="entry name" value="RING"/>
    <property type="match status" value="2"/>
</dbReference>
<evidence type="ECO:0000313" key="3">
    <source>
        <dbReference type="Proteomes" id="UP000266861"/>
    </source>
</evidence>
<protein>
    <recommendedName>
        <fullName evidence="1">RING-type domain-containing protein</fullName>
    </recommendedName>
</protein>
<dbReference type="Proteomes" id="UP000266861">
    <property type="component" value="Unassembled WGS sequence"/>
</dbReference>
<comment type="caution">
    <text evidence="2">The sequence shown here is derived from an EMBL/GenBank/DDBJ whole genome shotgun (WGS) entry which is preliminary data.</text>
</comment>
<proteinExistence type="predicted"/>
<dbReference type="OrthoDB" id="2414146at2759"/>
<name>A0A397IC71_9GLOM</name>
<evidence type="ECO:0000259" key="1">
    <source>
        <dbReference type="SMART" id="SM00184"/>
    </source>
</evidence>
<gene>
    <name evidence="2" type="ORF">Glove_232g173</name>
</gene>
<dbReference type="InterPro" id="IPR001841">
    <property type="entry name" value="Znf_RING"/>
</dbReference>
<keyword evidence="3" id="KW-1185">Reference proteome</keyword>
<dbReference type="AlphaFoldDB" id="A0A397IC71"/>
<evidence type="ECO:0000313" key="2">
    <source>
        <dbReference type="EMBL" id="RHZ73265.1"/>
    </source>
</evidence>
<organism evidence="2 3">
    <name type="scientific">Diversispora epigaea</name>
    <dbReference type="NCBI Taxonomy" id="1348612"/>
    <lineage>
        <taxon>Eukaryota</taxon>
        <taxon>Fungi</taxon>
        <taxon>Fungi incertae sedis</taxon>
        <taxon>Mucoromycota</taxon>
        <taxon>Glomeromycotina</taxon>
        <taxon>Glomeromycetes</taxon>
        <taxon>Diversisporales</taxon>
        <taxon>Diversisporaceae</taxon>
        <taxon>Diversispora</taxon>
    </lineage>
</organism>
<reference evidence="2 3" key="1">
    <citation type="submission" date="2018-08" db="EMBL/GenBank/DDBJ databases">
        <title>Genome and evolution of the arbuscular mycorrhizal fungus Diversispora epigaea (formerly Glomus versiforme) and its bacterial endosymbionts.</title>
        <authorList>
            <person name="Sun X."/>
            <person name="Fei Z."/>
            <person name="Harrison M."/>
        </authorList>
    </citation>
    <scope>NUCLEOTIDE SEQUENCE [LARGE SCALE GENOMIC DNA]</scope>
    <source>
        <strain evidence="2 3">IT104</strain>
    </source>
</reference>
<feature type="domain" description="RING-type" evidence="1">
    <location>
        <begin position="782"/>
        <end position="814"/>
    </location>
</feature>
<sequence>MPRITNITGPCVITICQRQSTNWKKVTEFVISKGQANCTLPEYVHLVRQPEVNMTNEMENTNYLSFSKAVENGYGRRGCKIRVFDELYLSSNASSKNKDSQEFAKKQLLFICYFLCGIRNKFVNSAKRDLTMYLDSTGASNTSIDTLANLGVATTSRTITRHKTSASEEHTKIIDFELTKHANEALILNIGAKQMLNTTTTSTAAHLATILINPITTQNAIPKLNIHNPKLVDAELIKINIENKFMAFYSISHNQRWNFRIVNDDTKIEELTVRNYDVRLKEKRNIRSMKDTIIDLQENNLHSLDAYIKAINVVTSVPAMQQYIQNGYIIPIVADWPDPLHISLNSQELIFLQYRPFFLEMYKYIFGDRKPLAQKPKPWQIKLLLEIARSAWQEISTTVEKKFGFCKDAEYLALKDLLDNTIPLVLDIYAVFFRSGDFDAYLESCFRVWTIFLKFRLSNIFYWELNNHSILEIIKAELPKFSDSTVEIFHSFLRRSTQKHTEAQQIIKCGRYINQLRLDDNGIKENFANTSTWATYEYSARDILNLTKISACFLLQCFSNIYSRIFHDNAFLEFPLQNISSSSKRKGKGKINTIVSLASMKMPEAELSHLPLGFKPNLLCYCDSSNCSVLLDTDVKILACGHTYHNFCYVNNGFKCLHCLSFLQNGIDEQVQSLLERLQENFANTSTWATYEYSARDILNLTKISACFLLQCFSNIYSRIFHDNAFLEFPLQNISSSSKRKGKGKINTIVSLASMKMPEAELSHLPLGFKPNLLCYCDSSNCSVLLDTDVKILACGHTYHNFCYVNNGFKCLHCLSFLQNGIDEQVQSLLERLQVL</sequence>